<dbReference type="EMBL" id="BQKE01000001">
    <property type="protein sequence ID" value="GJM61838.1"/>
    <property type="molecule type" value="Genomic_DNA"/>
</dbReference>
<sequence length="89" mass="10432">MKIRKNTPIRLKTFQGTHNPTQEIEELDDYWKLIGQSGVVIDDNLADKDRVLVLFDKDFEHFHLSNHKPVKNSLVIKKSDLELDRLGIY</sequence>
<reference evidence="1 2" key="1">
    <citation type="submission" date="2021-12" db="EMBL/GenBank/DDBJ databases">
        <title>Genome sequencing of bacteria with rrn-lacking chromosome and rrn-plasmid.</title>
        <authorList>
            <person name="Anda M."/>
            <person name="Iwasaki W."/>
        </authorList>
    </citation>
    <scope>NUCLEOTIDE SEQUENCE [LARGE SCALE GENOMIC DNA]</scope>
    <source>
        <strain evidence="1 2">NBRC 15940</strain>
    </source>
</reference>
<dbReference type="Proteomes" id="UP001310022">
    <property type="component" value="Unassembled WGS sequence"/>
</dbReference>
<evidence type="ECO:0000313" key="1">
    <source>
        <dbReference type="EMBL" id="GJM61838.1"/>
    </source>
</evidence>
<keyword evidence="2" id="KW-1185">Reference proteome</keyword>
<organism evidence="1 2">
    <name type="scientific">Persicobacter diffluens</name>
    <dbReference type="NCBI Taxonomy" id="981"/>
    <lineage>
        <taxon>Bacteria</taxon>
        <taxon>Pseudomonadati</taxon>
        <taxon>Bacteroidota</taxon>
        <taxon>Cytophagia</taxon>
        <taxon>Cytophagales</taxon>
        <taxon>Persicobacteraceae</taxon>
        <taxon>Persicobacter</taxon>
    </lineage>
</organism>
<proteinExistence type="predicted"/>
<gene>
    <name evidence="1" type="ORF">PEDI_23900</name>
</gene>
<evidence type="ECO:0000313" key="2">
    <source>
        <dbReference type="Proteomes" id="UP001310022"/>
    </source>
</evidence>
<accession>A0AAN4VY46</accession>
<dbReference type="AlphaFoldDB" id="A0AAN4VY46"/>
<protein>
    <submittedName>
        <fullName evidence="1">Uncharacterized protein</fullName>
    </submittedName>
</protein>
<dbReference type="RefSeq" id="WP_338237279.1">
    <property type="nucleotide sequence ID" value="NZ_BQKE01000001.1"/>
</dbReference>
<name>A0AAN4VY46_9BACT</name>
<comment type="caution">
    <text evidence="1">The sequence shown here is derived from an EMBL/GenBank/DDBJ whole genome shotgun (WGS) entry which is preliminary data.</text>
</comment>